<evidence type="ECO:0000256" key="2">
    <source>
        <dbReference type="ARBA" id="ARBA00022803"/>
    </source>
</evidence>
<dbReference type="Proteomes" id="UP000178227">
    <property type="component" value="Unassembled WGS sequence"/>
</dbReference>
<evidence type="ECO:0000313" key="6">
    <source>
        <dbReference type="EMBL" id="OGN22510.1"/>
    </source>
</evidence>
<gene>
    <name evidence="6" type="ORF">A2918_01985</name>
</gene>
<dbReference type="EMBL" id="MGKI01000011">
    <property type="protein sequence ID" value="OGN22510.1"/>
    <property type="molecule type" value="Genomic_DNA"/>
</dbReference>
<feature type="repeat" description="TPR" evidence="3">
    <location>
        <begin position="733"/>
        <end position="766"/>
    </location>
</feature>
<name>A0A1F8GBU4_9BACT</name>
<feature type="region of interest" description="Disordered" evidence="4">
    <location>
        <begin position="21"/>
        <end position="42"/>
    </location>
</feature>
<feature type="transmembrane region" description="Helical" evidence="5">
    <location>
        <begin position="305"/>
        <end position="328"/>
    </location>
</feature>
<keyword evidence="2 3" id="KW-0802">TPR repeat</keyword>
<dbReference type="Pfam" id="PF13432">
    <property type="entry name" value="TPR_16"/>
    <property type="match status" value="1"/>
</dbReference>
<evidence type="ECO:0000256" key="1">
    <source>
        <dbReference type="ARBA" id="ARBA00022737"/>
    </source>
</evidence>
<accession>A0A1F8GBU4</accession>
<dbReference type="PANTHER" id="PTHR45586">
    <property type="entry name" value="TPR REPEAT-CONTAINING PROTEIN PA4667"/>
    <property type="match status" value="1"/>
</dbReference>
<dbReference type="Gene3D" id="1.25.40.10">
    <property type="entry name" value="Tetratricopeptide repeat domain"/>
    <property type="match status" value="2"/>
</dbReference>
<keyword evidence="5" id="KW-1133">Transmembrane helix</keyword>
<feature type="transmembrane region" description="Helical" evidence="5">
    <location>
        <begin position="63"/>
        <end position="84"/>
    </location>
</feature>
<keyword evidence="1" id="KW-0677">Repeat</keyword>
<evidence type="ECO:0000256" key="4">
    <source>
        <dbReference type="SAM" id="MobiDB-lite"/>
    </source>
</evidence>
<keyword evidence="5" id="KW-0812">Transmembrane</keyword>
<proteinExistence type="predicted"/>
<sequence>MNFNFLKKKTVEAEYINYEEGTGSYLPEDPPEAGTGGQTSEDQGVFDVNDVLTETIYKKAARWVLLVGVFLMPLFFLPWTSSFLELNKQMLLTLVAGAGLVLWLLDVVMSGKLSWRFNPLDKGIVALTGAVILSSIFSMDKFKSVFGLVGSLSDSLLIVVGFAVVYLLIVNSFDDKGERIRSYFLVSLTLALVYGLLQMFGLHIFKYLNISILQFTVSRAFNTLGSVNVLGMTAAIVLSMLYRTKISIFRYFDISKIGAFAALAVLVVINWWVLWVVAIAGMVAVVMFESLASTDSENTYGIRKFLFPMTVIVLGIFLIVVNLNLVFIKNNLPAEIAPSYGLSGKVVLETLKENPVFGYGPENFSLAFDKHGAGELRNSTLSGVKLFDSTSYVLNVAVHNGLVGLVALGFVFWLLGWLLAKNISKFRHVDMSSKDIGVVSSAVATIVAMFFYPFNLTLAFIFYLLLSFLVLAIWGNQRVVYNIEKKASLSLISSLGFIGGLILVLVGLYFVSLNYVADLKYAKAVSQTEVKDALNYTVEAINWKGNDDRFYRLSSQLALVLLSQELNTQPVKGDNEKNNRVQNYLSSAVALAQRATQVAPNESSNWTNLGQVYQNLLRLIDGADALAESAYLKASELRPGDPAFHNRIGNMYLFKAELLIQLAASNSASANQFIQQSDAALMKAEDAFKKAIELSNNFGLAIYNLGSVYERQGKLNEAIKQLETLAPFNSEQPGLAFELGILYYRANQKNKAFEQLQKAVVLFPDYANARWYLASIYEERKQIDQAIAQLERILSVEINKDSEVVVQKLKELKAGKVSIPPARVLDREPL</sequence>
<feature type="transmembrane region" description="Helical" evidence="5">
    <location>
        <begin position="460"/>
        <end position="477"/>
    </location>
</feature>
<feature type="repeat" description="TPR" evidence="3">
    <location>
        <begin position="699"/>
        <end position="732"/>
    </location>
</feature>
<reference evidence="6 7" key="1">
    <citation type="journal article" date="2016" name="Nat. Commun.">
        <title>Thousands of microbial genomes shed light on interconnected biogeochemical processes in an aquifer system.</title>
        <authorList>
            <person name="Anantharaman K."/>
            <person name="Brown C.T."/>
            <person name="Hug L.A."/>
            <person name="Sharon I."/>
            <person name="Castelle C.J."/>
            <person name="Probst A.J."/>
            <person name="Thomas B.C."/>
            <person name="Singh A."/>
            <person name="Wilkins M.J."/>
            <person name="Karaoz U."/>
            <person name="Brodie E.L."/>
            <person name="Williams K.H."/>
            <person name="Hubbard S.S."/>
            <person name="Banfield J.F."/>
        </authorList>
    </citation>
    <scope>NUCLEOTIDE SEQUENCE [LARGE SCALE GENOMIC DNA]</scope>
</reference>
<feature type="transmembrane region" description="Helical" evidence="5">
    <location>
        <begin position="120"/>
        <end position="139"/>
    </location>
</feature>
<feature type="transmembrane region" description="Helical" evidence="5">
    <location>
        <begin position="392"/>
        <end position="415"/>
    </location>
</feature>
<organism evidence="6 7">
    <name type="scientific">Candidatus Yanofskybacteria bacterium RIFCSPLOWO2_01_FULL_42_49</name>
    <dbReference type="NCBI Taxonomy" id="1802694"/>
    <lineage>
        <taxon>Bacteria</taxon>
        <taxon>Candidatus Yanofskyibacteriota</taxon>
    </lineage>
</organism>
<feature type="transmembrane region" description="Helical" evidence="5">
    <location>
        <begin position="90"/>
        <end position="108"/>
    </location>
</feature>
<dbReference type="PROSITE" id="PS50005">
    <property type="entry name" value="TPR"/>
    <property type="match status" value="2"/>
</dbReference>
<feature type="transmembrane region" description="Helical" evidence="5">
    <location>
        <begin position="145"/>
        <end position="170"/>
    </location>
</feature>
<dbReference type="SUPFAM" id="SSF48452">
    <property type="entry name" value="TPR-like"/>
    <property type="match status" value="1"/>
</dbReference>
<keyword evidence="5" id="KW-0472">Membrane</keyword>
<dbReference type="STRING" id="1802694.A2918_01985"/>
<evidence type="ECO:0000313" key="7">
    <source>
        <dbReference type="Proteomes" id="UP000178227"/>
    </source>
</evidence>
<dbReference type="AlphaFoldDB" id="A0A1F8GBU4"/>
<dbReference type="InterPro" id="IPR051012">
    <property type="entry name" value="CellSynth/LPSAsmb/PSIAsmb"/>
</dbReference>
<comment type="caution">
    <text evidence="6">The sequence shown here is derived from an EMBL/GenBank/DDBJ whole genome shotgun (WGS) entry which is preliminary data.</text>
</comment>
<feature type="transmembrane region" description="Helical" evidence="5">
    <location>
        <begin position="489"/>
        <end position="511"/>
    </location>
</feature>
<evidence type="ECO:0000256" key="5">
    <source>
        <dbReference type="SAM" id="Phobius"/>
    </source>
</evidence>
<feature type="transmembrane region" description="Helical" evidence="5">
    <location>
        <begin position="220"/>
        <end position="241"/>
    </location>
</feature>
<evidence type="ECO:0000256" key="3">
    <source>
        <dbReference type="PROSITE-ProRule" id="PRU00339"/>
    </source>
</evidence>
<dbReference type="InterPro" id="IPR011990">
    <property type="entry name" value="TPR-like_helical_dom_sf"/>
</dbReference>
<dbReference type="InterPro" id="IPR019734">
    <property type="entry name" value="TPR_rpt"/>
</dbReference>
<feature type="transmembrane region" description="Helical" evidence="5">
    <location>
        <begin position="272"/>
        <end position="293"/>
    </location>
</feature>
<dbReference type="PANTHER" id="PTHR45586:SF1">
    <property type="entry name" value="LIPOPOLYSACCHARIDE ASSEMBLY PROTEIN B"/>
    <property type="match status" value="1"/>
</dbReference>
<feature type="transmembrane region" description="Helical" evidence="5">
    <location>
        <begin position="182"/>
        <end position="200"/>
    </location>
</feature>
<dbReference type="SMART" id="SM00028">
    <property type="entry name" value="TPR"/>
    <property type="match status" value="3"/>
</dbReference>
<protein>
    <submittedName>
        <fullName evidence="6">Uncharacterized protein</fullName>
    </submittedName>
</protein>